<dbReference type="Proteomes" id="UP000051166">
    <property type="component" value="Unassembled WGS sequence"/>
</dbReference>
<accession>A0A0R1V1N3</accession>
<evidence type="ECO:0000256" key="1">
    <source>
        <dbReference type="SAM" id="Phobius"/>
    </source>
</evidence>
<organism evidence="2 3">
    <name type="scientific">Liquorilactobacillus satsumensis DSM 16230 = JCM 12392</name>
    <dbReference type="NCBI Taxonomy" id="1423801"/>
    <lineage>
        <taxon>Bacteria</taxon>
        <taxon>Bacillati</taxon>
        <taxon>Bacillota</taxon>
        <taxon>Bacilli</taxon>
        <taxon>Lactobacillales</taxon>
        <taxon>Lactobacillaceae</taxon>
        <taxon>Liquorilactobacillus</taxon>
    </lineage>
</organism>
<keyword evidence="3" id="KW-1185">Reference proteome</keyword>
<feature type="transmembrane region" description="Helical" evidence="1">
    <location>
        <begin position="72"/>
        <end position="93"/>
    </location>
</feature>
<evidence type="ECO:0000313" key="2">
    <source>
        <dbReference type="EMBL" id="KRL99430.1"/>
    </source>
</evidence>
<gene>
    <name evidence="2" type="ORF">FD50_GL000126</name>
</gene>
<dbReference type="AlphaFoldDB" id="A0A0R1V1N3"/>
<keyword evidence="1" id="KW-0812">Transmembrane</keyword>
<reference evidence="2 3" key="1">
    <citation type="journal article" date="2015" name="Genome Announc.">
        <title>Expanding the biotechnology potential of lactobacilli through comparative genomics of 213 strains and associated genera.</title>
        <authorList>
            <person name="Sun Z."/>
            <person name="Harris H.M."/>
            <person name="McCann A."/>
            <person name="Guo C."/>
            <person name="Argimon S."/>
            <person name="Zhang W."/>
            <person name="Yang X."/>
            <person name="Jeffery I.B."/>
            <person name="Cooney J.C."/>
            <person name="Kagawa T.F."/>
            <person name="Liu W."/>
            <person name="Song Y."/>
            <person name="Salvetti E."/>
            <person name="Wrobel A."/>
            <person name="Rasinkangas P."/>
            <person name="Parkhill J."/>
            <person name="Rea M.C."/>
            <person name="O'Sullivan O."/>
            <person name="Ritari J."/>
            <person name="Douillard F.P."/>
            <person name="Paul Ross R."/>
            <person name="Yang R."/>
            <person name="Briner A.E."/>
            <person name="Felis G.E."/>
            <person name="de Vos W.M."/>
            <person name="Barrangou R."/>
            <person name="Klaenhammer T.R."/>
            <person name="Caufield P.W."/>
            <person name="Cui Y."/>
            <person name="Zhang H."/>
            <person name="O'Toole P.W."/>
        </authorList>
    </citation>
    <scope>NUCLEOTIDE SEQUENCE [LARGE SCALE GENOMIC DNA]</scope>
    <source>
        <strain evidence="2 3">DSM 16230</strain>
    </source>
</reference>
<dbReference type="PATRIC" id="fig|1423801.4.peg.127"/>
<keyword evidence="1" id="KW-0472">Membrane</keyword>
<evidence type="ECO:0000313" key="3">
    <source>
        <dbReference type="Proteomes" id="UP000051166"/>
    </source>
</evidence>
<feature type="transmembrane region" description="Helical" evidence="1">
    <location>
        <begin position="21"/>
        <end position="41"/>
    </location>
</feature>
<proteinExistence type="predicted"/>
<comment type="caution">
    <text evidence="2">The sequence shown here is derived from an EMBL/GenBank/DDBJ whole genome shotgun (WGS) entry which is preliminary data.</text>
</comment>
<keyword evidence="1" id="KW-1133">Transmembrane helix</keyword>
<feature type="transmembrane region" description="Helical" evidence="1">
    <location>
        <begin position="47"/>
        <end position="65"/>
    </location>
</feature>
<protein>
    <submittedName>
        <fullName evidence="2">Uncharacterized protein</fullName>
    </submittedName>
</protein>
<sequence>MKLPKDRSFSYRHVFWGRIAWFRNSRTLILLFSLFICELFLPLRGLYFLFFATGLLLALMSLANLRLQTGRLGATLGVLALGFLISSFSYFFVFS</sequence>
<name>A0A0R1V1N3_9LACO</name>
<dbReference type="EMBL" id="AZFQ01000026">
    <property type="protein sequence ID" value="KRL99430.1"/>
    <property type="molecule type" value="Genomic_DNA"/>
</dbReference>